<feature type="compositionally biased region" description="Acidic residues" evidence="1">
    <location>
        <begin position="37"/>
        <end position="55"/>
    </location>
</feature>
<gene>
    <name evidence="2" type="ORF">V5799_013767</name>
</gene>
<accession>A0AAQ4E4Y1</accession>
<evidence type="ECO:0000313" key="2">
    <source>
        <dbReference type="EMBL" id="KAK8769767.1"/>
    </source>
</evidence>
<comment type="caution">
    <text evidence="2">The sequence shown here is derived from an EMBL/GenBank/DDBJ whole genome shotgun (WGS) entry which is preliminary data.</text>
</comment>
<name>A0AAQ4E4Y1_AMBAM</name>
<sequence length="100" mass="11095">MDSHLDIPRTPTTDPKVLHDLVMVQGAPKAQRAPAGDESDTDDDDDNSDELEEPDWGQPYPMGVGRGCVVAPRAAEEEDEEVRSRMRLMGLGRGRPLRRN</sequence>
<dbReference type="AlphaFoldDB" id="A0AAQ4E4Y1"/>
<feature type="region of interest" description="Disordered" evidence="1">
    <location>
        <begin position="24"/>
        <end position="100"/>
    </location>
</feature>
<organism evidence="2 3">
    <name type="scientific">Amblyomma americanum</name>
    <name type="common">Lone star tick</name>
    <dbReference type="NCBI Taxonomy" id="6943"/>
    <lineage>
        <taxon>Eukaryota</taxon>
        <taxon>Metazoa</taxon>
        <taxon>Ecdysozoa</taxon>
        <taxon>Arthropoda</taxon>
        <taxon>Chelicerata</taxon>
        <taxon>Arachnida</taxon>
        <taxon>Acari</taxon>
        <taxon>Parasitiformes</taxon>
        <taxon>Ixodida</taxon>
        <taxon>Ixodoidea</taxon>
        <taxon>Ixodidae</taxon>
        <taxon>Amblyomminae</taxon>
        <taxon>Amblyomma</taxon>
    </lineage>
</organism>
<dbReference type="Proteomes" id="UP001321473">
    <property type="component" value="Unassembled WGS sequence"/>
</dbReference>
<evidence type="ECO:0000313" key="3">
    <source>
        <dbReference type="Proteomes" id="UP001321473"/>
    </source>
</evidence>
<proteinExistence type="predicted"/>
<dbReference type="EMBL" id="JARKHS020022134">
    <property type="protein sequence ID" value="KAK8769767.1"/>
    <property type="molecule type" value="Genomic_DNA"/>
</dbReference>
<protein>
    <submittedName>
        <fullName evidence="2">Uncharacterized protein</fullName>
    </submittedName>
</protein>
<reference evidence="2 3" key="1">
    <citation type="journal article" date="2023" name="Arcadia Sci">
        <title>De novo assembly of a long-read Amblyomma americanum tick genome.</title>
        <authorList>
            <person name="Chou S."/>
            <person name="Poskanzer K.E."/>
            <person name="Rollins M."/>
            <person name="Thuy-Boun P.S."/>
        </authorList>
    </citation>
    <scope>NUCLEOTIDE SEQUENCE [LARGE SCALE GENOMIC DNA]</scope>
    <source>
        <strain evidence="2">F_SG_1</strain>
        <tissue evidence="2">Salivary glands</tissue>
    </source>
</reference>
<evidence type="ECO:0000256" key="1">
    <source>
        <dbReference type="SAM" id="MobiDB-lite"/>
    </source>
</evidence>
<keyword evidence="3" id="KW-1185">Reference proteome</keyword>